<reference evidence="6" key="1">
    <citation type="submission" date="2013-08" db="EMBL/GenBank/DDBJ databases">
        <authorList>
            <person name="Mendez C."/>
            <person name="Richter M."/>
            <person name="Ferrer M."/>
            <person name="Sanchez J."/>
        </authorList>
    </citation>
    <scope>NUCLEOTIDE SEQUENCE</scope>
</reference>
<feature type="compositionally biased region" description="Low complexity" evidence="5">
    <location>
        <begin position="175"/>
        <end position="186"/>
    </location>
</feature>
<evidence type="ECO:0000256" key="4">
    <source>
        <dbReference type="ARBA" id="ARBA00022691"/>
    </source>
</evidence>
<comment type="caution">
    <text evidence="6">The sequence shown here is derived from an EMBL/GenBank/DDBJ whole genome shotgun (WGS) entry which is preliminary data.</text>
</comment>
<dbReference type="InterPro" id="IPR023397">
    <property type="entry name" value="SAM-dep_MeTrfase_MraW_recog"/>
</dbReference>
<dbReference type="NCBIfam" id="TIGR00006">
    <property type="entry name" value="16S rRNA (cytosine(1402)-N(4))-methyltransferase RsmH"/>
    <property type="match status" value="1"/>
</dbReference>
<protein>
    <submittedName>
        <fullName evidence="6">S-adenosyl-methyltransferase MraW</fullName>
    </submittedName>
</protein>
<proteinExistence type="inferred from homology"/>
<gene>
    <name evidence="6" type="ORF">B2A_07725</name>
</gene>
<comment type="similarity">
    <text evidence="1">Belongs to the methyltransferase superfamily. RsmH family.</text>
</comment>
<evidence type="ECO:0000313" key="6">
    <source>
        <dbReference type="EMBL" id="EQD49193.1"/>
    </source>
</evidence>
<dbReference type="SUPFAM" id="SSF53335">
    <property type="entry name" value="S-adenosyl-L-methionine-dependent methyltransferases"/>
    <property type="match status" value="1"/>
</dbReference>
<dbReference type="GO" id="GO:0005737">
    <property type="term" value="C:cytoplasm"/>
    <property type="evidence" value="ECO:0007669"/>
    <property type="project" value="TreeGrafter"/>
</dbReference>
<accession>T0ZXA0</accession>
<evidence type="ECO:0000256" key="1">
    <source>
        <dbReference type="ARBA" id="ARBA00010396"/>
    </source>
</evidence>
<dbReference type="InterPro" id="IPR029063">
    <property type="entry name" value="SAM-dependent_MTases_sf"/>
</dbReference>
<dbReference type="GO" id="GO:0070475">
    <property type="term" value="P:rRNA base methylation"/>
    <property type="evidence" value="ECO:0007669"/>
    <property type="project" value="TreeGrafter"/>
</dbReference>
<keyword evidence="2 6" id="KW-0489">Methyltransferase</keyword>
<dbReference type="InterPro" id="IPR002903">
    <property type="entry name" value="RsmH"/>
</dbReference>
<evidence type="ECO:0000256" key="5">
    <source>
        <dbReference type="SAM" id="MobiDB-lite"/>
    </source>
</evidence>
<dbReference type="GO" id="GO:0071424">
    <property type="term" value="F:rRNA (cytosine-N4-)-methyltransferase activity"/>
    <property type="evidence" value="ECO:0007669"/>
    <property type="project" value="TreeGrafter"/>
</dbReference>
<dbReference type="Pfam" id="PF01795">
    <property type="entry name" value="Methyltransf_5"/>
    <property type="match status" value="1"/>
</dbReference>
<dbReference type="Gene3D" id="3.40.50.150">
    <property type="entry name" value="Vaccinia Virus protein VP39"/>
    <property type="match status" value="1"/>
</dbReference>
<keyword evidence="4" id="KW-0949">S-adenosyl-L-methionine</keyword>
<reference evidence="6" key="2">
    <citation type="journal article" date="2014" name="ISME J.">
        <title>Microbial stratification in low pH oxic and suboxic macroscopic growths along an acid mine drainage.</title>
        <authorList>
            <person name="Mendez-Garcia C."/>
            <person name="Mesa V."/>
            <person name="Sprenger R.R."/>
            <person name="Richter M."/>
            <person name="Diez M.S."/>
            <person name="Solano J."/>
            <person name="Bargiela R."/>
            <person name="Golyshina O.V."/>
            <person name="Manteca A."/>
            <person name="Ramos J.L."/>
            <person name="Gallego J.R."/>
            <person name="Llorente I."/>
            <person name="Martins Dos Santos V.A."/>
            <person name="Jensen O.N."/>
            <person name="Pelaez A.I."/>
            <person name="Sanchez J."/>
            <person name="Ferrer M."/>
        </authorList>
    </citation>
    <scope>NUCLEOTIDE SEQUENCE</scope>
</reference>
<evidence type="ECO:0000256" key="3">
    <source>
        <dbReference type="ARBA" id="ARBA00022679"/>
    </source>
</evidence>
<dbReference type="PANTHER" id="PTHR11265">
    <property type="entry name" value="S-ADENOSYL-METHYLTRANSFERASE MRAW"/>
    <property type="match status" value="1"/>
</dbReference>
<feature type="region of interest" description="Disordered" evidence="5">
    <location>
        <begin position="175"/>
        <end position="226"/>
    </location>
</feature>
<keyword evidence="3 6" id="KW-0808">Transferase</keyword>
<evidence type="ECO:0000256" key="2">
    <source>
        <dbReference type="ARBA" id="ARBA00022603"/>
    </source>
</evidence>
<dbReference type="EMBL" id="AUZZ01005546">
    <property type="protein sequence ID" value="EQD49193.1"/>
    <property type="molecule type" value="Genomic_DNA"/>
</dbReference>
<dbReference type="SUPFAM" id="SSF81799">
    <property type="entry name" value="Putative methyltransferase TM0872, insert domain"/>
    <property type="match status" value="1"/>
</dbReference>
<feature type="non-terminal residue" evidence="6">
    <location>
        <position position="226"/>
    </location>
</feature>
<organism evidence="6">
    <name type="scientific">mine drainage metagenome</name>
    <dbReference type="NCBI Taxonomy" id="410659"/>
    <lineage>
        <taxon>unclassified sequences</taxon>
        <taxon>metagenomes</taxon>
        <taxon>ecological metagenomes</taxon>
    </lineage>
</organism>
<dbReference type="PANTHER" id="PTHR11265:SF0">
    <property type="entry name" value="12S RRNA N4-METHYLCYTIDINE METHYLTRANSFERASE"/>
    <property type="match status" value="1"/>
</dbReference>
<feature type="non-terminal residue" evidence="6">
    <location>
        <position position="1"/>
    </location>
</feature>
<name>T0ZXA0_9ZZZZ</name>
<sequence length="226" mass="24463">PAAGPCRGVLFDLGVSSPQLDQPARGFSFRADGPLDMRMDPMRGEAVSAWLARAGVEEIRQVIATYGEERFARRVAQAIVAAREHAPIERTVELAELVARAVRTREPGKHPATRTFQALRMYINDELGQLERGLAAALEVLAPSGRLVVIGFHSVEDRLVKQFIARHAQLDPALADLPAVPPSSRRGCGGSGASSVPAKPRWRATPGRAARCCGSRRRSREEDAGD</sequence>
<dbReference type="AlphaFoldDB" id="T0ZXA0"/>
<dbReference type="Gene3D" id="1.10.150.170">
    <property type="entry name" value="Putative methyltransferase TM0872, insert domain"/>
    <property type="match status" value="1"/>
</dbReference>